<dbReference type="SUPFAM" id="SSF88659">
    <property type="entry name" value="Sigma3 and sigma4 domains of RNA polymerase sigma factors"/>
    <property type="match status" value="1"/>
</dbReference>
<dbReference type="OrthoDB" id="1099849at2"/>
<evidence type="ECO:0000256" key="1">
    <source>
        <dbReference type="ARBA" id="ARBA00010641"/>
    </source>
</evidence>
<evidence type="ECO:0000256" key="3">
    <source>
        <dbReference type="ARBA" id="ARBA00023082"/>
    </source>
</evidence>
<keyword evidence="6" id="KW-1185">Reference proteome</keyword>
<sequence length="179" mass="21350">MEKQQLDLQARLRNDDKKALEEVYVLYKEAFINYGLRFQLEKEDLIDVYQDSVIAMYQNFIRKKVQLEKSTLKTYLFSIGKHKIYDRLKERKLFVGGIIVEDDYEEMVLDESTLTNEQAQLRKYFGHLGESCQHILKLFYYRSLTVKEIIEQTHYKDANTVKSHKSRCLKKLIALIKPN</sequence>
<evidence type="ECO:0000256" key="2">
    <source>
        <dbReference type="ARBA" id="ARBA00023015"/>
    </source>
</evidence>
<dbReference type="STRING" id="391587.KAOT1_09039"/>
<dbReference type="SUPFAM" id="SSF88946">
    <property type="entry name" value="Sigma2 domain of RNA polymerase sigma factors"/>
    <property type="match status" value="1"/>
</dbReference>
<keyword evidence="2" id="KW-0805">Transcription regulation</keyword>
<gene>
    <name evidence="5" type="ORF">KAOT1_09039</name>
</gene>
<keyword evidence="3" id="KW-0731">Sigma factor</keyword>
<dbReference type="Gene3D" id="1.10.10.10">
    <property type="entry name" value="Winged helix-like DNA-binding domain superfamily/Winged helix DNA-binding domain"/>
    <property type="match status" value="1"/>
</dbReference>
<dbReference type="RefSeq" id="WP_007094370.1">
    <property type="nucleotide sequence ID" value="NZ_CP142125.1"/>
</dbReference>
<dbReference type="InterPro" id="IPR013325">
    <property type="entry name" value="RNA_pol_sigma_r2"/>
</dbReference>
<dbReference type="Proteomes" id="UP000002945">
    <property type="component" value="Unassembled WGS sequence"/>
</dbReference>
<dbReference type="GO" id="GO:0006352">
    <property type="term" value="P:DNA-templated transcription initiation"/>
    <property type="evidence" value="ECO:0007669"/>
    <property type="project" value="InterPro"/>
</dbReference>
<dbReference type="PANTHER" id="PTHR43133:SF46">
    <property type="entry name" value="RNA POLYMERASE SIGMA-70 FACTOR ECF SUBFAMILY"/>
    <property type="match status" value="1"/>
</dbReference>
<accession>A9E7Z0</accession>
<dbReference type="Gene3D" id="1.10.1740.10">
    <property type="match status" value="1"/>
</dbReference>
<organism evidence="5 6">
    <name type="scientific">Kordia algicida OT-1</name>
    <dbReference type="NCBI Taxonomy" id="391587"/>
    <lineage>
        <taxon>Bacteria</taxon>
        <taxon>Pseudomonadati</taxon>
        <taxon>Bacteroidota</taxon>
        <taxon>Flavobacteriia</taxon>
        <taxon>Flavobacteriales</taxon>
        <taxon>Flavobacteriaceae</taxon>
        <taxon>Kordia</taxon>
    </lineage>
</organism>
<evidence type="ECO:0000313" key="6">
    <source>
        <dbReference type="Proteomes" id="UP000002945"/>
    </source>
</evidence>
<dbReference type="PANTHER" id="PTHR43133">
    <property type="entry name" value="RNA POLYMERASE ECF-TYPE SIGMA FACTO"/>
    <property type="match status" value="1"/>
</dbReference>
<keyword evidence="4" id="KW-0804">Transcription</keyword>
<dbReference type="eggNOG" id="COG1595">
    <property type="taxonomic scope" value="Bacteria"/>
</dbReference>
<dbReference type="InterPro" id="IPR013324">
    <property type="entry name" value="RNA_pol_sigma_r3/r4-like"/>
</dbReference>
<comment type="similarity">
    <text evidence="1">Belongs to the sigma-70 factor family. ECF subfamily.</text>
</comment>
<dbReference type="InterPro" id="IPR014284">
    <property type="entry name" value="RNA_pol_sigma-70_dom"/>
</dbReference>
<name>A9E7Z0_9FLAO</name>
<proteinExistence type="inferred from homology"/>
<reference evidence="5 6" key="1">
    <citation type="journal article" date="2011" name="J. Bacteriol.">
        <title>Genome sequence of the algicidal bacterium Kordia algicida OT-1.</title>
        <authorList>
            <person name="Lee H.S."/>
            <person name="Kang S.G."/>
            <person name="Kwon K.K."/>
            <person name="Lee J.H."/>
            <person name="Kim S.J."/>
        </authorList>
    </citation>
    <scope>NUCLEOTIDE SEQUENCE [LARGE SCALE GENOMIC DNA]</scope>
    <source>
        <strain evidence="5 6">OT-1</strain>
    </source>
</reference>
<protein>
    <submittedName>
        <fullName evidence="5">RNA polymerase, sigma-E factor heat shock and oxidative stress</fullName>
    </submittedName>
</protein>
<dbReference type="HOGENOM" id="CLU_047691_16_2_10"/>
<dbReference type="NCBIfam" id="TIGR02937">
    <property type="entry name" value="sigma70-ECF"/>
    <property type="match status" value="1"/>
</dbReference>
<evidence type="ECO:0000313" key="5">
    <source>
        <dbReference type="EMBL" id="EDP94947.1"/>
    </source>
</evidence>
<evidence type="ECO:0000256" key="4">
    <source>
        <dbReference type="ARBA" id="ARBA00023163"/>
    </source>
</evidence>
<dbReference type="GO" id="GO:0016987">
    <property type="term" value="F:sigma factor activity"/>
    <property type="evidence" value="ECO:0007669"/>
    <property type="project" value="UniProtKB-KW"/>
</dbReference>
<dbReference type="InterPro" id="IPR036388">
    <property type="entry name" value="WH-like_DNA-bd_sf"/>
</dbReference>
<dbReference type="AlphaFoldDB" id="A9E7Z0"/>
<dbReference type="EMBL" id="ABIB01000012">
    <property type="protein sequence ID" value="EDP94947.1"/>
    <property type="molecule type" value="Genomic_DNA"/>
</dbReference>
<dbReference type="InterPro" id="IPR039425">
    <property type="entry name" value="RNA_pol_sigma-70-like"/>
</dbReference>
<keyword evidence="5" id="KW-0346">Stress response</keyword>
<comment type="caution">
    <text evidence="5">The sequence shown here is derived from an EMBL/GenBank/DDBJ whole genome shotgun (WGS) entry which is preliminary data.</text>
</comment>